<reference evidence="3" key="2">
    <citation type="submission" date="2015-01" db="EMBL/GenBank/DDBJ databases">
        <title>Evolutionary Origins and Diversification of the Mycorrhizal Mutualists.</title>
        <authorList>
            <consortium name="DOE Joint Genome Institute"/>
            <consortium name="Mycorrhizal Genomics Consortium"/>
            <person name="Kohler A."/>
            <person name="Kuo A."/>
            <person name="Nagy L.G."/>
            <person name="Floudas D."/>
            <person name="Copeland A."/>
            <person name="Barry K.W."/>
            <person name="Cichocki N."/>
            <person name="Veneault-Fourrey C."/>
            <person name="LaButti K."/>
            <person name="Lindquist E.A."/>
            <person name="Lipzen A."/>
            <person name="Lundell T."/>
            <person name="Morin E."/>
            <person name="Murat C."/>
            <person name="Riley R."/>
            <person name="Ohm R."/>
            <person name="Sun H."/>
            <person name="Tunlid A."/>
            <person name="Henrissat B."/>
            <person name="Grigoriev I.V."/>
            <person name="Hibbett D.S."/>
            <person name="Martin F."/>
        </authorList>
    </citation>
    <scope>NUCLEOTIDE SEQUENCE [LARGE SCALE GENOMIC DNA]</scope>
    <source>
        <strain evidence="3">UH-Slu-Lm8-n1</strain>
    </source>
</reference>
<feature type="signal peptide" evidence="1">
    <location>
        <begin position="1"/>
        <end position="16"/>
    </location>
</feature>
<dbReference type="EMBL" id="KN835133">
    <property type="protein sequence ID" value="KIK49318.1"/>
    <property type="molecule type" value="Genomic_DNA"/>
</dbReference>
<gene>
    <name evidence="2" type="ORF">CY34DRAFT_311834</name>
</gene>
<evidence type="ECO:0000313" key="3">
    <source>
        <dbReference type="Proteomes" id="UP000054485"/>
    </source>
</evidence>
<feature type="chain" id="PRO_5002207640" evidence="1">
    <location>
        <begin position="17"/>
        <end position="160"/>
    </location>
</feature>
<proteinExistence type="predicted"/>
<accession>A0A0D0C372</accession>
<sequence length="160" mass="17934">MTLLHLAVQIVTTATATVNPLLYLSSPYQRLTAKVVLQLQILRSVQFPSSFNSTNSLPLHFSLPRPQPSLASAFLESHLQPLSNNSLQQHNQPLNMAPFMISNDFSTTIYLILILLPPLPALHHHQTLHHLIPLQNYKFNLQTSEGVPISTQIPLSTQFQ</sequence>
<evidence type="ECO:0000256" key="1">
    <source>
        <dbReference type="SAM" id="SignalP"/>
    </source>
</evidence>
<name>A0A0D0C372_9AGAM</name>
<dbReference type="InParanoid" id="A0A0D0C372"/>
<reference evidence="2 3" key="1">
    <citation type="submission" date="2014-04" db="EMBL/GenBank/DDBJ databases">
        <authorList>
            <consortium name="DOE Joint Genome Institute"/>
            <person name="Kuo A."/>
            <person name="Ruytinx J."/>
            <person name="Rineau F."/>
            <person name="Colpaert J."/>
            <person name="Kohler A."/>
            <person name="Nagy L.G."/>
            <person name="Floudas D."/>
            <person name="Copeland A."/>
            <person name="Barry K.W."/>
            <person name="Cichocki N."/>
            <person name="Veneault-Fourrey C."/>
            <person name="LaButti K."/>
            <person name="Lindquist E.A."/>
            <person name="Lipzen A."/>
            <person name="Lundell T."/>
            <person name="Morin E."/>
            <person name="Murat C."/>
            <person name="Sun H."/>
            <person name="Tunlid A."/>
            <person name="Henrissat B."/>
            <person name="Grigoriev I.V."/>
            <person name="Hibbett D.S."/>
            <person name="Martin F."/>
            <person name="Nordberg H.P."/>
            <person name="Cantor M.N."/>
            <person name="Hua S.X."/>
        </authorList>
    </citation>
    <scope>NUCLEOTIDE SEQUENCE [LARGE SCALE GENOMIC DNA]</scope>
    <source>
        <strain evidence="2 3">UH-Slu-Lm8-n1</strain>
    </source>
</reference>
<dbReference type="AlphaFoldDB" id="A0A0D0C372"/>
<keyword evidence="1" id="KW-0732">Signal</keyword>
<protein>
    <submittedName>
        <fullName evidence="2">Uncharacterized protein</fullName>
    </submittedName>
</protein>
<dbReference type="HOGENOM" id="CLU_1653292_0_0_1"/>
<keyword evidence="3" id="KW-1185">Reference proteome</keyword>
<organism evidence="2 3">
    <name type="scientific">Suillus luteus UH-Slu-Lm8-n1</name>
    <dbReference type="NCBI Taxonomy" id="930992"/>
    <lineage>
        <taxon>Eukaryota</taxon>
        <taxon>Fungi</taxon>
        <taxon>Dikarya</taxon>
        <taxon>Basidiomycota</taxon>
        <taxon>Agaricomycotina</taxon>
        <taxon>Agaricomycetes</taxon>
        <taxon>Agaricomycetidae</taxon>
        <taxon>Boletales</taxon>
        <taxon>Suillineae</taxon>
        <taxon>Suillaceae</taxon>
        <taxon>Suillus</taxon>
    </lineage>
</organism>
<evidence type="ECO:0000313" key="2">
    <source>
        <dbReference type="EMBL" id="KIK49318.1"/>
    </source>
</evidence>
<dbReference type="Proteomes" id="UP000054485">
    <property type="component" value="Unassembled WGS sequence"/>
</dbReference>